<dbReference type="InterPro" id="IPR020843">
    <property type="entry name" value="ER"/>
</dbReference>
<evidence type="ECO:0000256" key="4">
    <source>
        <dbReference type="ARBA" id="ARBA00022833"/>
    </source>
</evidence>
<keyword evidence="4 7" id="KW-0862">Zinc</keyword>
<dbReference type="PROSITE" id="PS00059">
    <property type="entry name" value="ADH_ZINC"/>
    <property type="match status" value="1"/>
</dbReference>
<evidence type="ECO:0000256" key="5">
    <source>
        <dbReference type="ARBA" id="ARBA00023002"/>
    </source>
</evidence>
<name>A0A5N5DP86_9PEZI</name>
<dbReference type="InterPro" id="IPR013149">
    <property type="entry name" value="ADH-like_C"/>
</dbReference>
<evidence type="ECO:0000256" key="7">
    <source>
        <dbReference type="RuleBase" id="RU361277"/>
    </source>
</evidence>
<comment type="cofactor">
    <cofactor evidence="1 7">
        <name>Zn(2+)</name>
        <dbReference type="ChEBI" id="CHEBI:29105"/>
    </cofactor>
</comment>
<dbReference type="GO" id="GO:0005737">
    <property type="term" value="C:cytoplasm"/>
    <property type="evidence" value="ECO:0007669"/>
    <property type="project" value="TreeGrafter"/>
</dbReference>
<dbReference type="SUPFAM" id="SSF50129">
    <property type="entry name" value="GroES-like"/>
    <property type="match status" value="1"/>
</dbReference>
<dbReference type="SMART" id="SM00829">
    <property type="entry name" value="PKS_ER"/>
    <property type="match status" value="1"/>
</dbReference>
<keyword evidence="3 7" id="KW-0479">Metal-binding</keyword>
<evidence type="ECO:0000313" key="10">
    <source>
        <dbReference type="Proteomes" id="UP000325902"/>
    </source>
</evidence>
<reference evidence="9 10" key="1">
    <citation type="journal article" date="2019" name="Sci. Rep.">
        <title>A multi-omics analysis of the grapevine pathogen Lasiodiplodia theobromae reveals that temperature affects the expression of virulence- and pathogenicity-related genes.</title>
        <authorList>
            <person name="Felix C."/>
            <person name="Meneses R."/>
            <person name="Goncalves M.F.M."/>
            <person name="Tilleman L."/>
            <person name="Duarte A.S."/>
            <person name="Jorrin-Novo J.V."/>
            <person name="Van de Peer Y."/>
            <person name="Deforce D."/>
            <person name="Van Nieuwerburgh F."/>
            <person name="Esteves A.C."/>
            <person name="Alves A."/>
        </authorList>
    </citation>
    <scope>NUCLEOTIDE SEQUENCE [LARGE SCALE GENOMIC DNA]</scope>
    <source>
        <strain evidence="9 10">LA-SOL3</strain>
    </source>
</reference>
<sequence length="360" mass="37311">MAAPTIPAKYKAIIYDKPGTVSTKVVELDTPEPGPGEVLINLSHSGVCHSDFGIMMNSWVQLPFPTQAGQVGGHEGVGKIVKMGPGADAAAVKIGDRVGIKWVSGICGSCVACLAGMDGQCMNQKVSGYYTPGTFQQYVLAPANYVTPIPDGLDSAEAAPMLCAGVTTYSALRKANAQSGDWVVLVGAGGGLGHIAVQLGARGMGYRVIGIDSDGKEDLVLSSGAEHFLPVSLGKALPDKVKELTGGLGATAVVVVAAANAAYAQAADMLRIGGTLVCVGIPEGEPVPIAGVVPQYMVAKALRIVGVAVGDRREAIETMDFARRGIVKTHFRLEKMDKLADVFHEMEGGKLRGRVVLDLS</sequence>
<dbReference type="Pfam" id="PF08240">
    <property type="entry name" value="ADH_N"/>
    <property type="match status" value="1"/>
</dbReference>
<dbReference type="PANTHER" id="PTHR42940">
    <property type="entry name" value="ALCOHOL DEHYDROGENASE 1-RELATED"/>
    <property type="match status" value="1"/>
</dbReference>
<gene>
    <name evidence="9" type="primary">alcB</name>
    <name evidence="9" type="ORF">DBV05_g1639</name>
</gene>
<dbReference type="InterPro" id="IPR036291">
    <property type="entry name" value="NAD(P)-bd_dom_sf"/>
</dbReference>
<dbReference type="OrthoDB" id="1879366at2759"/>
<dbReference type="EMBL" id="VCHE01000006">
    <property type="protein sequence ID" value="KAB2579758.1"/>
    <property type="molecule type" value="Genomic_DNA"/>
</dbReference>
<dbReference type="InterPro" id="IPR002328">
    <property type="entry name" value="ADH_Zn_CS"/>
</dbReference>
<keyword evidence="6" id="KW-0520">NAD</keyword>
<evidence type="ECO:0000256" key="2">
    <source>
        <dbReference type="ARBA" id="ARBA00008072"/>
    </source>
</evidence>
<dbReference type="GO" id="GO:0004022">
    <property type="term" value="F:alcohol dehydrogenase (NAD+) activity"/>
    <property type="evidence" value="ECO:0007669"/>
    <property type="project" value="TreeGrafter"/>
</dbReference>
<evidence type="ECO:0000259" key="8">
    <source>
        <dbReference type="SMART" id="SM00829"/>
    </source>
</evidence>
<comment type="caution">
    <text evidence="9">The sequence shown here is derived from an EMBL/GenBank/DDBJ whole genome shotgun (WGS) entry which is preliminary data.</text>
</comment>
<comment type="similarity">
    <text evidence="2 7">Belongs to the zinc-containing alcohol dehydrogenase family.</text>
</comment>
<organism evidence="9 10">
    <name type="scientific">Lasiodiplodia theobromae</name>
    <dbReference type="NCBI Taxonomy" id="45133"/>
    <lineage>
        <taxon>Eukaryota</taxon>
        <taxon>Fungi</taxon>
        <taxon>Dikarya</taxon>
        <taxon>Ascomycota</taxon>
        <taxon>Pezizomycotina</taxon>
        <taxon>Dothideomycetes</taxon>
        <taxon>Dothideomycetes incertae sedis</taxon>
        <taxon>Botryosphaeriales</taxon>
        <taxon>Botryosphaeriaceae</taxon>
        <taxon>Lasiodiplodia</taxon>
    </lineage>
</organism>
<proteinExistence type="inferred from homology"/>
<protein>
    <submittedName>
        <fullName evidence="9">Alcohol dehydrogenase 2</fullName>
    </submittedName>
</protein>
<dbReference type="Proteomes" id="UP000325902">
    <property type="component" value="Unassembled WGS sequence"/>
</dbReference>
<dbReference type="InterPro" id="IPR011032">
    <property type="entry name" value="GroES-like_sf"/>
</dbReference>
<dbReference type="FunFam" id="3.40.50.720:FF:000039">
    <property type="entry name" value="Alcohol dehydrogenase AdhP"/>
    <property type="match status" value="1"/>
</dbReference>
<dbReference type="Gene3D" id="3.40.50.720">
    <property type="entry name" value="NAD(P)-binding Rossmann-like Domain"/>
    <property type="match status" value="1"/>
</dbReference>
<keyword evidence="10" id="KW-1185">Reference proteome</keyword>
<dbReference type="GO" id="GO:0008270">
    <property type="term" value="F:zinc ion binding"/>
    <property type="evidence" value="ECO:0007669"/>
    <property type="project" value="InterPro"/>
</dbReference>
<keyword evidence="5" id="KW-0560">Oxidoreductase</keyword>
<dbReference type="Gene3D" id="3.90.180.10">
    <property type="entry name" value="Medium-chain alcohol dehydrogenases, catalytic domain"/>
    <property type="match status" value="1"/>
</dbReference>
<dbReference type="InterPro" id="IPR013154">
    <property type="entry name" value="ADH-like_N"/>
</dbReference>
<evidence type="ECO:0000256" key="1">
    <source>
        <dbReference type="ARBA" id="ARBA00001947"/>
    </source>
</evidence>
<dbReference type="AlphaFoldDB" id="A0A5N5DP86"/>
<dbReference type="Pfam" id="PF00107">
    <property type="entry name" value="ADH_zinc_N"/>
    <property type="match status" value="1"/>
</dbReference>
<accession>A0A5N5DP86</accession>
<evidence type="ECO:0000313" key="9">
    <source>
        <dbReference type="EMBL" id="KAB2579758.1"/>
    </source>
</evidence>
<feature type="domain" description="Enoyl reductase (ER)" evidence="8">
    <location>
        <begin position="19"/>
        <end position="357"/>
    </location>
</feature>
<dbReference type="SUPFAM" id="SSF51735">
    <property type="entry name" value="NAD(P)-binding Rossmann-fold domains"/>
    <property type="match status" value="1"/>
</dbReference>
<evidence type="ECO:0000256" key="6">
    <source>
        <dbReference type="ARBA" id="ARBA00023027"/>
    </source>
</evidence>
<evidence type="ECO:0000256" key="3">
    <source>
        <dbReference type="ARBA" id="ARBA00022723"/>
    </source>
</evidence>
<dbReference type="PANTHER" id="PTHR42940:SF5">
    <property type="entry name" value="ALCOHOL DEHYDROGENASE 2"/>
    <property type="match status" value="1"/>
</dbReference>
<dbReference type="CDD" id="cd08297">
    <property type="entry name" value="CAD3"/>
    <property type="match status" value="1"/>
</dbReference>